<keyword evidence="2" id="KW-0808">Transferase</keyword>
<reference evidence="6" key="2">
    <citation type="submission" date="2020-09" db="EMBL/GenBank/DDBJ databases">
        <authorList>
            <person name="Sun Q."/>
            <person name="Zhou Y."/>
        </authorList>
    </citation>
    <scope>NUCLEOTIDE SEQUENCE</scope>
    <source>
        <strain evidence="6">CGMCC 1.12919</strain>
    </source>
</reference>
<dbReference type="GO" id="GO:0017136">
    <property type="term" value="F:histone deacetylase activity, NAD-dependent"/>
    <property type="evidence" value="ECO:0007669"/>
    <property type="project" value="TreeGrafter"/>
</dbReference>
<dbReference type="GO" id="GO:0046872">
    <property type="term" value="F:metal ion binding"/>
    <property type="evidence" value="ECO:0007669"/>
    <property type="project" value="UniProtKB-KW"/>
</dbReference>
<dbReference type="PROSITE" id="PS50305">
    <property type="entry name" value="SIRTUIN"/>
    <property type="match status" value="1"/>
</dbReference>
<evidence type="ECO:0000256" key="2">
    <source>
        <dbReference type="ARBA" id="ARBA00022679"/>
    </source>
</evidence>
<comment type="caution">
    <text evidence="6">The sequence shown here is derived from an EMBL/GenBank/DDBJ whole genome shotgun (WGS) entry which is preliminary data.</text>
</comment>
<dbReference type="InterPro" id="IPR050134">
    <property type="entry name" value="NAD-dep_sirtuin_deacylases"/>
</dbReference>
<evidence type="ECO:0000256" key="1">
    <source>
        <dbReference type="ARBA" id="ARBA00012928"/>
    </source>
</evidence>
<dbReference type="Pfam" id="PF02146">
    <property type="entry name" value="SIR2"/>
    <property type="match status" value="1"/>
</dbReference>
<dbReference type="Gene3D" id="3.40.50.1220">
    <property type="entry name" value="TPP-binding domain"/>
    <property type="match status" value="1"/>
</dbReference>
<dbReference type="PANTHER" id="PTHR11085:SF4">
    <property type="entry name" value="NAD-DEPENDENT PROTEIN DEACYLASE"/>
    <property type="match status" value="1"/>
</dbReference>
<feature type="binding site" evidence="4">
    <location>
        <position position="140"/>
    </location>
    <ligand>
        <name>Zn(2+)</name>
        <dbReference type="ChEBI" id="CHEBI:29105"/>
    </ligand>
</feature>
<feature type="binding site" evidence="4">
    <location>
        <position position="143"/>
    </location>
    <ligand>
        <name>Zn(2+)</name>
        <dbReference type="ChEBI" id="CHEBI:29105"/>
    </ligand>
</feature>
<reference evidence="6" key="1">
    <citation type="journal article" date="2014" name="Int. J. Syst. Evol. Microbiol.">
        <title>Complete genome sequence of Corynebacterium casei LMG S-19264T (=DSM 44701T), isolated from a smear-ripened cheese.</title>
        <authorList>
            <consortium name="US DOE Joint Genome Institute (JGI-PGF)"/>
            <person name="Walter F."/>
            <person name="Albersmeier A."/>
            <person name="Kalinowski J."/>
            <person name="Ruckert C."/>
        </authorList>
    </citation>
    <scope>NUCLEOTIDE SEQUENCE</scope>
    <source>
        <strain evidence="6">CGMCC 1.12919</strain>
    </source>
</reference>
<dbReference type="EC" id="2.3.1.286" evidence="1"/>
<keyword evidence="4" id="KW-0862">Zinc</keyword>
<evidence type="ECO:0000313" key="6">
    <source>
        <dbReference type="EMBL" id="GGC56390.1"/>
    </source>
</evidence>
<evidence type="ECO:0000256" key="4">
    <source>
        <dbReference type="PROSITE-ProRule" id="PRU00236"/>
    </source>
</evidence>
<dbReference type="AlphaFoldDB" id="A0A916U135"/>
<evidence type="ECO:0000256" key="3">
    <source>
        <dbReference type="ARBA" id="ARBA00023027"/>
    </source>
</evidence>
<dbReference type="InterPro" id="IPR029035">
    <property type="entry name" value="DHS-like_NAD/FAD-binding_dom"/>
</dbReference>
<proteinExistence type="predicted"/>
<dbReference type="Proteomes" id="UP000637002">
    <property type="component" value="Unassembled WGS sequence"/>
</dbReference>
<dbReference type="InterPro" id="IPR026590">
    <property type="entry name" value="Ssirtuin_cat_dom"/>
</dbReference>
<evidence type="ECO:0000313" key="7">
    <source>
        <dbReference type="Proteomes" id="UP000637002"/>
    </source>
</evidence>
<dbReference type="CDD" id="cd01407">
    <property type="entry name" value="SIR2-fam"/>
    <property type="match status" value="1"/>
</dbReference>
<feature type="binding site" evidence="4">
    <location>
        <position position="165"/>
    </location>
    <ligand>
        <name>Zn(2+)</name>
        <dbReference type="ChEBI" id="CHEBI:29105"/>
    </ligand>
</feature>
<dbReference type="InterPro" id="IPR003000">
    <property type="entry name" value="Sirtuin"/>
</dbReference>
<feature type="domain" description="Deacetylase sirtuin-type" evidence="5">
    <location>
        <begin position="9"/>
        <end position="260"/>
    </location>
</feature>
<name>A0A916U135_9HYPH</name>
<keyword evidence="3" id="KW-0520">NAD</keyword>
<sequence>MTADHRSTEFATETDILALQRMLAAADAIVAFTGAGISTECGVPDFRSPGSPWLKNQPIEFGEFLASPTARMEAWRRKFAMDDIYSGAQPGRGHQALARLVAQGRMPGVITQNIDGLHQASGVPSGQIVELHGNGTYATCLDCGLRHELVEVRRRFEGSNQPPSCVSCDGVVKSATISFGQAMPERAMLKAQALTLACDLFLVIGSSLVVQPAASFPVLARRNGAKLVIINRDETPLDTMADLVVNDDIGDVLTRASLPG</sequence>
<evidence type="ECO:0000259" key="5">
    <source>
        <dbReference type="PROSITE" id="PS50305"/>
    </source>
</evidence>
<keyword evidence="7" id="KW-1185">Reference proteome</keyword>
<feature type="binding site" evidence="4">
    <location>
        <position position="168"/>
    </location>
    <ligand>
        <name>Zn(2+)</name>
        <dbReference type="ChEBI" id="CHEBI:29105"/>
    </ligand>
</feature>
<protein>
    <recommendedName>
        <fullName evidence="1">protein acetyllysine N-acetyltransferase</fullName>
        <ecNumber evidence="1">2.3.1.286</ecNumber>
    </recommendedName>
</protein>
<keyword evidence="4" id="KW-0479">Metal-binding</keyword>
<dbReference type="EMBL" id="BMGG01000002">
    <property type="protein sequence ID" value="GGC56390.1"/>
    <property type="molecule type" value="Genomic_DNA"/>
</dbReference>
<organism evidence="6 7">
    <name type="scientific">Chelatococcus reniformis</name>
    <dbReference type="NCBI Taxonomy" id="1494448"/>
    <lineage>
        <taxon>Bacteria</taxon>
        <taxon>Pseudomonadati</taxon>
        <taxon>Pseudomonadota</taxon>
        <taxon>Alphaproteobacteria</taxon>
        <taxon>Hyphomicrobiales</taxon>
        <taxon>Chelatococcaceae</taxon>
        <taxon>Chelatococcus</taxon>
    </lineage>
</organism>
<dbReference type="PANTHER" id="PTHR11085">
    <property type="entry name" value="NAD-DEPENDENT PROTEIN DEACYLASE SIRTUIN-5, MITOCHONDRIAL-RELATED"/>
    <property type="match status" value="1"/>
</dbReference>
<feature type="active site" description="Proton acceptor" evidence="4">
    <location>
        <position position="132"/>
    </location>
</feature>
<dbReference type="SUPFAM" id="SSF52467">
    <property type="entry name" value="DHS-like NAD/FAD-binding domain"/>
    <property type="match status" value="1"/>
</dbReference>
<gene>
    <name evidence="6" type="primary">cobB1</name>
    <name evidence="6" type="ORF">GCM10010994_14120</name>
</gene>
<accession>A0A916U135</accession>
<dbReference type="GO" id="GO:0070403">
    <property type="term" value="F:NAD+ binding"/>
    <property type="evidence" value="ECO:0007669"/>
    <property type="project" value="InterPro"/>
</dbReference>
<dbReference type="Gene3D" id="2.20.28.200">
    <property type="match status" value="1"/>
</dbReference>